<feature type="region of interest" description="Disordered" evidence="1">
    <location>
        <begin position="135"/>
        <end position="165"/>
    </location>
</feature>
<evidence type="ECO:0000256" key="1">
    <source>
        <dbReference type="SAM" id="MobiDB-lite"/>
    </source>
</evidence>
<proteinExistence type="predicted"/>
<protein>
    <submittedName>
        <fullName evidence="2">Uncharacterized protein</fullName>
    </submittedName>
</protein>
<feature type="compositionally biased region" description="Basic and acidic residues" evidence="1">
    <location>
        <begin position="147"/>
        <end position="157"/>
    </location>
</feature>
<sequence length="165" mass="18622">MEPSGMAELISDLMLVGMEDIEHNREAISYLWPFAESDSVFVGGSMLEYSRSFDRAGAVIGVVHSWRSTQQQKERLLQFIKGHWREGCNDDIIGHVGSGYGKLTKLNTVARKTAGSRWIVARIAMNVAVLERRRKEGNMTKRRKGKKGTDHTPEAIRGHHATCRR</sequence>
<gene>
    <name evidence="2" type="ORF">PCON_02262</name>
</gene>
<dbReference type="EMBL" id="HF936260">
    <property type="protein sequence ID" value="CCX33999.1"/>
    <property type="molecule type" value="Genomic_DNA"/>
</dbReference>
<dbReference type="AlphaFoldDB" id="U4LR05"/>
<keyword evidence="3" id="KW-1185">Reference proteome</keyword>
<evidence type="ECO:0000313" key="3">
    <source>
        <dbReference type="Proteomes" id="UP000018144"/>
    </source>
</evidence>
<evidence type="ECO:0000313" key="2">
    <source>
        <dbReference type="EMBL" id="CCX33999.1"/>
    </source>
</evidence>
<reference evidence="2 3" key="1">
    <citation type="journal article" date="2013" name="PLoS Genet.">
        <title>The genome and development-dependent transcriptomes of Pyronema confluens: a window into fungal evolution.</title>
        <authorList>
            <person name="Traeger S."/>
            <person name="Altegoer F."/>
            <person name="Freitag M."/>
            <person name="Gabaldon T."/>
            <person name="Kempken F."/>
            <person name="Kumar A."/>
            <person name="Marcet-Houben M."/>
            <person name="Poggeler S."/>
            <person name="Stajich J.E."/>
            <person name="Nowrousian M."/>
        </authorList>
    </citation>
    <scope>NUCLEOTIDE SEQUENCE [LARGE SCALE GENOMIC DNA]</scope>
    <source>
        <strain evidence="3">CBS 100304</strain>
        <tissue evidence="2">Vegetative mycelium</tissue>
    </source>
</reference>
<dbReference type="Proteomes" id="UP000018144">
    <property type="component" value="Unassembled WGS sequence"/>
</dbReference>
<organism evidence="2 3">
    <name type="scientific">Pyronema omphalodes (strain CBS 100304)</name>
    <name type="common">Pyronema confluens</name>
    <dbReference type="NCBI Taxonomy" id="1076935"/>
    <lineage>
        <taxon>Eukaryota</taxon>
        <taxon>Fungi</taxon>
        <taxon>Dikarya</taxon>
        <taxon>Ascomycota</taxon>
        <taxon>Pezizomycotina</taxon>
        <taxon>Pezizomycetes</taxon>
        <taxon>Pezizales</taxon>
        <taxon>Pyronemataceae</taxon>
        <taxon>Pyronema</taxon>
    </lineage>
</organism>
<name>U4LR05_PYROM</name>
<accession>U4LR05</accession>